<name>A0A2P6R1C5_ROSCH</name>
<feature type="domain" description="KIB1-4 beta-propeller" evidence="1">
    <location>
        <begin position="12"/>
        <end position="125"/>
    </location>
</feature>
<dbReference type="EMBL" id="PDCK01000042">
    <property type="protein sequence ID" value="PRQ40237.1"/>
    <property type="molecule type" value="Genomic_DNA"/>
</dbReference>
<dbReference type="STRING" id="74649.A0A2P6R1C5"/>
<evidence type="ECO:0000259" key="1">
    <source>
        <dbReference type="Pfam" id="PF03478"/>
    </source>
</evidence>
<keyword evidence="3" id="KW-1185">Reference proteome</keyword>
<dbReference type="InterPro" id="IPR050942">
    <property type="entry name" value="F-box_BR-signaling"/>
</dbReference>
<dbReference type="InterPro" id="IPR005174">
    <property type="entry name" value="KIB1-4_b-propeller"/>
</dbReference>
<sequence>MVSGERRYFTLKYASYLVESLDEILLVVHIVVIHGLYKTHSFRVFKVNVKNSQLEKVECLHDRVLFLGGNQSLSLSTRDFPALQDNSVYFTDDRWSMMNFNYYYLGEGEKDSHNNYGGHDVGVYSLEDGVVKLFDQTDNRQIIYPPPFWILP</sequence>
<dbReference type="PANTHER" id="PTHR44259">
    <property type="entry name" value="OS07G0183000 PROTEIN-RELATED"/>
    <property type="match status" value="1"/>
</dbReference>
<dbReference type="Pfam" id="PF03478">
    <property type="entry name" value="Beta-prop_KIB1-4"/>
    <property type="match status" value="1"/>
</dbReference>
<dbReference type="AlphaFoldDB" id="A0A2P6R1C5"/>
<evidence type="ECO:0000313" key="2">
    <source>
        <dbReference type="EMBL" id="PRQ40237.1"/>
    </source>
</evidence>
<reference evidence="2 3" key="1">
    <citation type="journal article" date="2018" name="Nat. Genet.">
        <title>The Rosa genome provides new insights in the design of modern roses.</title>
        <authorList>
            <person name="Bendahmane M."/>
        </authorList>
    </citation>
    <scope>NUCLEOTIDE SEQUENCE [LARGE SCALE GENOMIC DNA]</scope>
    <source>
        <strain evidence="3">cv. Old Blush</strain>
    </source>
</reference>
<evidence type="ECO:0000313" key="3">
    <source>
        <dbReference type="Proteomes" id="UP000238479"/>
    </source>
</evidence>
<accession>A0A2P6R1C5</accession>
<gene>
    <name evidence="2" type="ORF">RchiOBHm_Chr4g0433901</name>
</gene>
<organism evidence="2 3">
    <name type="scientific">Rosa chinensis</name>
    <name type="common">China rose</name>
    <dbReference type="NCBI Taxonomy" id="74649"/>
    <lineage>
        <taxon>Eukaryota</taxon>
        <taxon>Viridiplantae</taxon>
        <taxon>Streptophyta</taxon>
        <taxon>Embryophyta</taxon>
        <taxon>Tracheophyta</taxon>
        <taxon>Spermatophyta</taxon>
        <taxon>Magnoliopsida</taxon>
        <taxon>eudicotyledons</taxon>
        <taxon>Gunneridae</taxon>
        <taxon>Pentapetalae</taxon>
        <taxon>rosids</taxon>
        <taxon>fabids</taxon>
        <taxon>Rosales</taxon>
        <taxon>Rosaceae</taxon>
        <taxon>Rosoideae</taxon>
        <taxon>Rosoideae incertae sedis</taxon>
        <taxon>Rosa</taxon>
    </lineage>
</organism>
<dbReference type="PANTHER" id="PTHR44259:SF15">
    <property type="entry name" value="F-BOX PROTEIN KIB2-RELATED"/>
    <property type="match status" value="1"/>
</dbReference>
<comment type="caution">
    <text evidence="2">The sequence shown here is derived from an EMBL/GenBank/DDBJ whole genome shotgun (WGS) entry which is preliminary data.</text>
</comment>
<protein>
    <recommendedName>
        <fullName evidence="1">KIB1-4 beta-propeller domain-containing protein</fullName>
    </recommendedName>
</protein>
<dbReference type="Gramene" id="PRQ40237">
    <property type="protein sequence ID" value="PRQ40237"/>
    <property type="gene ID" value="RchiOBHm_Chr4g0433901"/>
</dbReference>
<dbReference type="Proteomes" id="UP000238479">
    <property type="component" value="Chromosome 4"/>
</dbReference>
<proteinExistence type="predicted"/>